<proteinExistence type="predicted"/>
<reference evidence="3" key="1">
    <citation type="journal article" date="2019" name="Int. J. Syst. Evol. Microbiol.">
        <title>The Global Catalogue of Microorganisms (GCM) 10K type strain sequencing project: providing services to taxonomists for standard genome sequencing and annotation.</title>
        <authorList>
            <consortium name="The Broad Institute Genomics Platform"/>
            <consortium name="The Broad Institute Genome Sequencing Center for Infectious Disease"/>
            <person name="Wu L."/>
            <person name="Ma J."/>
        </authorList>
    </citation>
    <scope>NUCLEOTIDE SEQUENCE [LARGE SCALE GENOMIC DNA]</scope>
    <source>
        <strain evidence="3">CCUG 73951</strain>
    </source>
</reference>
<protein>
    <submittedName>
        <fullName evidence="2">Thioredoxin family protein</fullName>
    </submittedName>
</protein>
<dbReference type="EMBL" id="JBHTBY010000017">
    <property type="protein sequence ID" value="MFC7322804.1"/>
    <property type="molecule type" value="Genomic_DNA"/>
</dbReference>
<dbReference type="Pfam" id="PF00085">
    <property type="entry name" value="Thioredoxin"/>
    <property type="match status" value="1"/>
</dbReference>
<organism evidence="2 3">
    <name type="scientific">Halobacillus campisalis</name>
    <dbReference type="NCBI Taxonomy" id="435909"/>
    <lineage>
        <taxon>Bacteria</taxon>
        <taxon>Bacillati</taxon>
        <taxon>Bacillota</taxon>
        <taxon>Bacilli</taxon>
        <taxon>Bacillales</taxon>
        <taxon>Bacillaceae</taxon>
        <taxon>Halobacillus</taxon>
    </lineage>
</organism>
<dbReference type="Gene3D" id="3.40.30.10">
    <property type="entry name" value="Glutaredoxin"/>
    <property type="match status" value="1"/>
</dbReference>
<evidence type="ECO:0000313" key="3">
    <source>
        <dbReference type="Proteomes" id="UP001596494"/>
    </source>
</evidence>
<evidence type="ECO:0000259" key="1">
    <source>
        <dbReference type="Pfam" id="PF00085"/>
    </source>
</evidence>
<name>A0ABW2K7N4_9BACI</name>
<dbReference type="RefSeq" id="WP_289215165.1">
    <property type="nucleotide sequence ID" value="NZ_JAPVRC010000002.1"/>
</dbReference>
<dbReference type="InterPro" id="IPR013766">
    <property type="entry name" value="Thioredoxin_domain"/>
</dbReference>
<dbReference type="Proteomes" id="UP001596494">
    <property type="component" value="Unassembled WGS sequence"/>
</dbReference>
<feature type="domain" description="Thioredoxin" evidence="1">
    <location>
        <begin position="9"/>
        <end position="99"/>
    </location>
</feature>
<dbReference type="CDD" id="cd02947">
    <property type="entry name" value="TRX_family"/>
    <property type="match status" value="1"/>
</dbReference>
<dbReference type="InterPro" id="IPR036249">
    <property type="entry name" value="Thioredoxin-like_sf"/>
</dbReference>
<evidence type="ECO:0000313" key="2">
    <source>
        <dbReference type="EMBL" id="MFC7322804.1"/>
    </source>
</evidence>
<comment type="caution">
    <text evidence="2">The sequence shown here is derived from an EMBL/GenBank/DDBJ whole genome shotgun (WGS) entry which is preliminary data.</text>
</comment>
<accession>A0ABW2K7N4</accession>
<dbReference type="SUPFAM" id="SSF52833">
    <property type="entry name" value="Thioredoxin-like"/>
    <property type="match status" value="1"/>
</dbReference>
<gene>
    <name evidence="2" type="ORF">ACFQMN_18215</name>
</gene>
<sequence length="107" mass="12223">MEKAYSIEEVRKHVSQKALSLVYISQPGCSVCHSLLPQVEELLQDFPHVDPIHVDSREIKDIAGEYTVFTVPVVILLSEGKELARMARFVPIGDLRQQLNKYSRFIQ</sequence>
<keyword evidence="3" id="KW-1185">Reference proteome</keyword>